<dbReference type="Proteomes" id="UP000265520">
    <property type="component" value="Unassembled WGS sequence"/>
</dbReference>
<dbReference type="EMBL" id="LXQA010359590">
    <property type="protein sequence ID" value="MCI46582.1"/>
    <property type="molecule type" value="Genomic_DNA"/>
</dbReference>
<evidence type="ECO:0000313" key="1">
    <source>
        <dbReference type="EMBL" id="MCI46582.1"/>
    </source>
</evidence>
<keyword evidence="2" id="KW-1185">Reference proteome</keyword>
<protein>
    <submittedName>
        <fullName evidence="1">Uncharacterized protein</fullName>
    </submittedName>
</protein>
<proteinExistence type="predicted"/>
<comment type="caution">
    <text evidence="1">The sequence shown here is derived from an EMBL/GenBank/DDBJ whole genome shotgun (WGS) entry which is preliminary data.</text>
</comment>
<name>A0A392SDR7_9FABA</name>
<feature type="non-terminal residue" evidence="1">
    <location>
        <position position="37"/>
    </location>
</feature>
<accession>A0A392SDR7</accession>
<reference evidence="1 2" key="1">
    <citation type="journal article" date="2018" name="Front. Plant Sci.">
        <title>Red Clover (Trifolium pratense) and Zigzag Clover (T. medium) - A Picture of Genomic Similarities and Differences.</title>
        <authorList>
            <person name="Dluhosova J."/>
            <person name="Istvanek J."/>
            <person name="Nedelnik J."/>
            <person name="Repkova J."/>
        </authorList>
    </citation>
    <scope>NUCLEOTIDE SEQUENCE [LARGE SCALE GENOMIC DNA]</scope>
    <source>
        <strain evidence="2">cv. 10/8</strain>
        <tissue evidence="1">Leaf</tissue>
    </source>
</reference>
<dbReference type="AlphaFoldDB" id="A0A392SDR7"/>
<evidence type="ECO:0000313" key="2">
    <source>
        <dbReference type="Proteomes" id="UP000265520"/>
    </source>
</evidence>
<sequence>MSVRCRGFAVVLYGDSSGQGFKLRTASPDVAAILWMR</sequence>
<organism evidence="1 2">
    <name type="scientific">Trifolium medium</name>
    <dbReference type="NCBI Taxonomy" id="97028"/>
    <lineage>
        <taxon>Eukaryota</taxon>
        <taxon>Viridiplantae</taxon>
        <taxon>Streptophyta</taxon>
        <taxon>Embryophyta</taxon>
        <taxon>Tracheophyta</taxon>
        <taxon>Spermatophyta</taxon>
        <taxon>Magnoliopsida</taxon>
        <taxon>eudicotyledons</taxon>
        <taxon>Gunneridae</taxon>
        <taxon>Pentapetalae</taxon>
        <taxon>rosids</taxon>
        <taxon>fabids</taxon>
        <taxon>Fabales</taxon>
        <taxon>Fabaceae</taxon>
        <taxon>Papilionoideae</taxon>
        <taxon>50 kb inversion clade</taxon>
        <taxon>NPAAA clade</taxon>
        <taxon>Hologalegina</taxon>
        <taxon>IRL clade</taxon>
        <taxon>Trifolieae</taxon>
        <taxon>Trifolium</taxon>
    </lineage>
</organism>